<dbReference type="Proteomes" id="UP000002729">
    <property type="component" value="Unassembled WGS sequence"/>
</dbReference>
<accession>F0YMC0</accession>
<evidence type="ECO:0000256" key="13">
    <source>
        <dbReference type="SAM" id="MobiDB-lite"/>
    </source>
</evidence>
<keyword evidence="2 12" id="KW-0723">Serine/threonine-protein kinase</keyword>
<feature type="domain" description="Protein kinase" evidence="14">
    <location>
        <begin position="9"/>
        <end position="331"/>
    </location>
</feature>
<dbReference type="KEGG" id="aaf:AURANDRAFT_55435"/>
<evidence type="ECO:0000313" key="15">
    <source>
        <dbReference type="EMBL" id="EGB03706.1"/>
    </source>
</evidence>
<dbReference type="InterPro" id="IPR050108">
    <property type="entry name" value="CDK"/>
</dbReference>
<evidence type="ECO:0000256" key="10">
    <source>
        <dbReference type="ARBA" id="ARBA00042858"/>
    </source>
</evidence>
<sequence>MLRDLSSAFVVENQIGEGVYGKVHRAREDGTGQVVALKKVKTDLTTEKEGFPITALREIQILKELTHHNIVSLREVKRSHTAVLLALEHTDADKSVYLAFEYLEHDLRRICLDGRSGLIESEALRLTEDYISCYMKQLVSGVAHMHSLSVLHRDIKASNLLISSRGYLKIGDWGLARLQADEDGKQHYTNRVITLWYRPPELLLGATKAEDGYGASVDVWSIGCILAELLYAKPILPGNTEIEQLFLIFELCGTPTIKDWPDVINLPLWETFAPKEDNEDSADDRPERKPWKLRDKFNTFDKLALDLVDEILVHDPRSRISAHDALDGAYLKSAKRPEDLARLAVDSAHEWEVRMKRRPCPELNARNSTQLRTQPSLAGSLN</sequence>
<evidence type="ECO:0000256" key="1">
    <source>
        <dbReference type="ARBA" id="ARBA00006485"/>
    </source>
</evidence>
<protein>
    <recommendedName>
        <fullName evidence="8">Cyclin-dependent kinase 2 homolog</fullName>
    </recommendedName>
    <alternativeName>
        <fullName evidence="9">Cell division control protein 2 homolog</fullName>
    </alternativeName>
    <alternativeName>
        <fullName evidence="10">cdc2-related kinase 2</fullName>
    </alternativeName>
</protein>
<dbReference type="PROSITE" id="PS50011">
    <property type="entry name" value="PROTEIN_KINASE_DOM"/>
    <property type="match status" value="1"/>
</dbReference>
<comment type="subunit">
    <text evidence="7">May form a complex composed of at least the catalytic subunit CRK2 and a cyclin.</text>
</comment>
<dbReference type="Gene3D" id="3.30.200.20">
    <property type="entry name" value="Phosphorylase Kinase, domain 1"/>
    <property type="match status" value="1"/>
</dbReference>
<dbReference type="CDD" id="cd07840">
    <property type="entry name" value="STKc_CDK9_like"/>
    <property type="match status" value="1"/>
</dbReference>
<dbReference type="InParanoid" id="F0YMC0"/>
<evidence type="ECO:0000256" key="5">
    <source>
        <dbReference type="ARBA" id="ARBA00022777"/>
    </source>
</evidence>
<dbReference type="PROSITE" id="PS00107">
    <property type="entry name" value="PROTEIN_KINASE_ATP"/>
    <property type="match status" value="1"/>
</dbReference>
<evidence type="ECO:0000256" key="12">
    <source>
        <dbReference type="RuleBase" id="RU000304"/>
    </source>
</evidence>
<dbReference type="RefSeq" id="XP_009041561.1">
    <property type="nucleotide sequence ID" value="XM_009043313.1"/>
</dbReference>
<evidence type="ECO:0000256" key="11">
    <source>
        <dbReference type="PROSITE-ProRule" id="PRU10141"/>
    </source>
</evidence>
<dbReference type="GO" id="GO:0032968">
    <property type="term" value="P:positive regulation of transcription elongation by RNA polymerase II"/>
    <property type="evidence" value="ECO:0007669"/>
    <property type="project" value="TreeGrafter"/>
</dbReference>
<evidence type="ECO:0000256" key="3">
    <source>
        <dbReference type="ARBA" id="ARBA00022679"/>
    </source>
</evidence>
<dbReference type="Gene3D" id="1.10.510.10">
    <property type="entry name" value="Transferase(Phosphotransferase) domain 1"/>
    <property type="match status" value="1"/>
</dbReference>
<dbReference type="GO" id="GO:0008353">
    <property type="term" value="F:RNA polymerase II CTD heptapeptide repeat kinase activity"/>
    <property type="evidence" value="ECO:0007669"/>
    <property type="project" value="TreeGrafter"/>
</dbReference>
<dbReference type="PANTHER" id="PTHR24056:SF546">
    <property type="entry name" value="CYCLIN-DEPENDENT KINASE 12"/>
    <property type="match status" value="1"/>
</dbReference>
<dbReference type="OMA" id="DALDHDY"/>
<dbReference type="InterPro" id="IPR017441">
    <property type="entry name" value="Protein_kinase_ATP_BS"/>
</dbReference>
<evidence type="ECO:0000256" key="7">
    <source>
        <dbReference type="ARBA" id="ARBA00038543"/>
    </source>
</evidence>
<dbReference type="GO" id="GO:0000307">
    <property type="term" value="C:cyclin-dependent protein kinase holoenzyme complex"/>
    <property type="evidence" value="ECO:0007669"/>
    <property type="project" value="TreeGrafter"/>
</dbReference>
<evidence type="ECO:0000256" key="6">
    <source>
        <dbReference type="ARBA" id="ARBA00022840"/>
    </source>
</evidence>
<dbReference type="GO" id="GO:0005634">
    <property type="term" value="C:nucleus"/>
    <property type="evidence" value="ECO:0007669"/>
    <property type="project" value="TreeGrafter"/>
</dbReference>
<evidence type="ECO:0000256" key="2">
    <source>
        <dbReference type="ARBA" id="ARBA00022527"/>
    </source>
</evidence>
<keyword evidence="6 11" id="KW-0067">ATP-binding</keyword>
<feature type="region of interest" description="Disordered" evidence="13">
    <location>
        <begin position="362"/>
        <end position="382"/>
    </location>
</feature>
<dbReference type="EMBL" id="GL833163">
    <property type="protein sequence ID" value="EGB03706.1"/>
    <property type="molecule type" value="Genomic_DNA"/>
</dbReference>
<dbReference type="InterPro" id="IPR011009">
    <property type="entry name" value="Kinase-like_dom_sf"/>
</dbReference>
<feature type="compositionally biased region" description="Polar residues" evidence="13">
    <location>
        <begin position="365"/>
        <end position="382"/>
    </location>
</feature>
<gene>
    <name evidence="15" type="ORF">AURANDRAFT_55435</name>
</gene>
<dbReference type="PROSITE" id="PS00108">
    <property type="entry name" value="PROTEIN_KINASE_ST"/>
    <property type="match status" value="1"/>
</dbReference>
<dbReference type="InterPro" id="IPR000719">
    <property type="entry name" value="Prot_kinase_dom"/>
</dbReference>
<dbReference type="Pfam" id="PF00069">
    <property type="entry name" value="Pkinase"/>
    <property type="match status" value="1"/>
</dbReference>
<dbReference type="SUPFAM" id="SSF56112">
    <property type="entry name" value="Protein kinase-like (PK-like)"/>
    <property type="match status" value="1"/>
</dbReference>
<evidence type="ECO:0000256" key="4">
    <source>
        <dbReference type="ARBA" id="ARBA00022741"/>
    </source>
</evidence>
<dbReference type="FunFam" id="1.10.510.10:FF:000624">
    <property type="entry name" value="Mitogen-activated protein kinase"/>
    <property type="match status" value="1"/>
</dbReference>
<dbReference type="GO" id="GO:0005524">
    <property type="term" value="F:ATP binding"/>
    <property type="evidence" value="ECO:0007669"/>
    <property type="project" value="UniProtKB-UniRule"/>
</dbReference>
<proteinExistence type="inferred from homology"/>
<dbReference type="OrthoDB" id="28397at2759"/>
<keyword evidence="3" id="KW-0808">Transferase</keyword>
<dbReference type="PANTHER" id="PTHR24056">
    <property type="entry name" value="CELL DIVISION PROTEIN KINASE"/>
    <property type="match status" value="1"/>
</dbReference>
<feature type="binding site" evidence="11">
    <location>
        <position position="38"/>
    </location>
    <ligand>
        <name>ATP</name>
        <dbReference type="ChEBI" id="CHEBI:30616"/>
    </ligand>
</feature>
<organism evidence="16">
    <name type="scientific">Aureococcus anophagefferens</name>
    <name type="common">Harmful bloom alga</name>
    <dbReference type="NCBI Taxonomy" id="44056"/>
    <lineage>
        <taxon>Eukaryota</taxon>
        <taxon>Sar</taxon>
        <taxon>Stramenopiles</taxon>
        <taxon>Ochrophyta</taxon>
        <taxon>Pelagophyceae</taxon>
        <taxon>Pelagomonadales</taxon>
        <taxon>Pelagomonadaceae</taxon>
        <taxon>Aureococcus</taxon>
    </lineage>
</organism>
<dbReference type="GeneID" id="20222529"/>
<dbReference type="AlphaFoldDB" id="F0YMC0"/>
<comment type="similarity">
    <text evidence="1">Belongs to the protein kinase superfamily. CMGC Ser/Thr protein kinase family. CDC2/CDKX subfamily.</text>
</comment>
<evidence type="ECO:0000256" key="9">
    <source>
        <dbReference type="ARBA" id="ARBA00041902"/>
    </source>
</evidence>
<evidence type="ECO:0000259" key="14">
    <source>
        <dbReference type="PROSITE" id="PS50011"/>
    </source>
</evidence>
<keyword evidence="16" id="KW-1185">Reference proteome</keyword>
<dbReference type="eggNOG" id="KOG0600">
    <property type="taxonomic scope" value="Eukaryota"/>
</dbReference>
<evidence type="ECO:0000313" key="16">
    <source>
        <dbReference type="Proteomes" id="UP000002729"/>
    </source>
</evidence>
<evidence type="ECO:0000256" key="8">
    <source>
        <dbReference type="ARBA" id="ARBA00039612"/>
    </source>
</evidence>
<keyword evidence="4 11" id="KW-0547">Nucleotide-binding</keyword>
<dbReference type="InterPro" id="IPR008271">
    <property type="entry name" value="Ser/Thr_kinase_AS"/>
</dbReference>
<dbReference type="SMART" id="SM00220">
    <property type="entry name" value="S_TKc"/>
    <property type="match status" value="1"/>
</dbReference>
<reference evidence="15 16" key="1">
    <citation type="journal article" date="2011" name="Proc. Natl. Acad. Sci. U.S.A.">
        <title>Niche of harmful alga Aureococcus anophagefferens revealed through ecogenomics.</title>
        <authorList>
            <person name="Gobler C.J."/>
            <person name="Berry D.L."/>
            <person name="Dyhrman S.T."/>
            <person name="Wilhelm S.W."/>
            <person name="Salamov A."/>
            <person name="Lobanov A.V."/>
            <person name="Zhang Y."/>
            <person name="Collier J.L."/>
            <person name="Wurch L.L."/>
            <person name="Kustka A.B."/>
            <person name="Dill B.D."/>
            <person name="Shah M."/>
            <person name="VerBerkmoes N.C."/>
            <person name="Kuo A."/>
            <person name="Terry A."/>
            <person name="Pangilinan J."/>
            <person name="Lindquist E.A."/>
            <person name="Lucas S."/>
            <person name="Paulsen I.T."/>
            <person name="Hattenrath-Lehmann T.K."/>
            <person name="Talmage S.C."/>
            <person name="Walker E.A."/>
            <person name="Koch F."/>
            <person name="Burson A.M."/>
            <person name="Marcoval M.A."/>
            <person name="Tang Y.Z."/>
            <person name="Lecleir G.R."/>
            <person name="Coyne K.J."/>
            <person name="Berg G.M."/>
            <person name="Bertrand E.M."/>
            <person name="Saito M.A."/>
            <person name="Gladyshev V.N."/>
            <person name="Grigoriev I.V."/>
        </authorList>
    </citation>
    <scope>NUCLEOTIDE SEQUENCE [LARGE SCALE GENOMIC DNA]</scope>
    <source>
        <strain evidence="16">CCMP 1984</strain>
    </source>
</reference>
<keyword evidence="5" id="KW-0418">Kinase</keyword>
<name>F0YMC0_AURAN</name>